<accession>A0A016UU37</accession>
<sequence>MDKKKNRQLHKLKKKINELFLLGGISEEEARAIDMAESAMIARSSSSSTLQEDSPTSSACVDSSMKISRKLAAARSQRQPGPQLSLNLERLGGVYMSNAEIRELVQYSVIGPVVNKPKWAHFRPWKSTSQTIVIRINCPNDYIARRQ</sequence>
<dbReference type="EMBL" id="JARK01001362">
    <property type="protein sequence ID" value="EYC18695.1"/>
    <property type="molecule type" value="Genomic_DNA"/>
</dbReference>
<protein>
    <submittedName>
        <fullName evidence="2">Uncharacterized protein</fullName>
    </submittedName>
</protein>
<evidence type="ECO:0000313" key="3">
    <source>
        <dbReference type="Proteomes" id="UP000024635"/>
    </source>
</evidence>
<feature type="region of interest" description="Disordered" evidence="1">
    <location>
        <begin position="44"/>
        <end position="63"/>
    </location>
</feature>
<gene>
    <name evidence="2" type="primary">Acey_s0026.g1314</name>
    <name evidence="2" type="ORF">Y032_0026g1314</name>
</gene>
<reference evidence="3" key="1">
    <citation type="journal article" date="2015" name="Nat. Genet.">
        <title>The genome and transcriptome of the zoonotic hookworm Ancylostoma ceylanicum identify infection-specific gene families.</title>
        <authorList>
            <person name="Schwarz E.M."/>
            <person name="Hu Y."/>
            <person name="Antoshechkin I."/>
            <person name="Miller M.M."/>
            <person name="Sternberg P.W."/>
            <person name="Aroian R.V."/>
        </authorList>
    </citation>
    <scope>NUCLEOTIDE SEQUENCE</scope>
    <source>
        <strain evidence="3">HY135</strain>
    </source>
</reference>
<name>A0A016UU37_9BILA</name>
<evidence type="ECO:0000313" key="2">
    <source>
        <dbReference type="EMBL" id="EYC18695.1"/>
    </source>
</evidence>
<evidence type="ECO:0000256" key="1">
    <source>
        <dbReference type="SAM" id="MobiDB-lite"/>
    </source>
</evidence>
<dbReference type="OrthoDB" id="3996471at2759"/>
<dbReference type="Proteomes" id="UP000024635">
    <property type="component" value="Unassembled WGS sequence"/>
</dbReference>
<keyword evidence="3" id="KW-1185">Reference proteome</keyword>
<proteinExistence type="predicted"/>
<organism evidence="2 3">
    <name type="scientific">Ancylostoma ceylanicum</name>
    <dbReference type="NCBI Taxonomy" id="53326"/>
    <lineage>
        <taxon>Eukaryota</taxon>
        <taxon>Metazoa</taxon>
        <taxon>Ecdysozoa</taxon>
        <taxon>Nematoda</taxon>
        <taxon>Chromadorea</taxon>
        <taxon>Rhabditida</taxon>
        <taxon>Rhabditina</taxon>
        <taxon>Rhabditomorpha</taxon>
        <taxon>Strongyloidea</taxon>
        <taxon>Ancylostomatidae</taxon>
        <taxon>Ancylostomatinae</taxon>
        <taxon>Ancylostoma</taxon>
    </lineage>
</organism>
<comment type="caution">
    <text evidence="2">The sequence shown here is derived from an EMBL/GenBank/DDBJ whole genome shotgun (WGS) entry which is preliminary data.</text>
</comment>
<dbReference type="AlphaFoldDB" id="A0A016UU37"/>
<feature type="compositionally biased region" description="Polar residues" evidence="1">
    <location>
        <begin position="49"/>
        <end position="61"/>
    </location>
</feature>